<dbReference type="PANTHER" id="PTHR10623">
    <property type="entry name" value="MICROTUBULE-ASSOCIATED PROTEIN RP/EB FAMILY MEMBER"/>
    <property type="match status" value="1"/>
</dbReference>
<feature type="compositionally biased region" description="Acidic residues" evidence="1">
    <location>
        <begin position="302"/>
        <end position="311"/>
    </location>
</feature>
<dbReference type="Gene3D" id="1.10.418.10">
    <property type="entry name" value="Calponin-like domain"/>
    <property type="match status" value="1"/>
</dbReference>
<evidence type="ECO:0000313" key="3">
    <source>
        <dbReference type="Proteomes" id="UP001174136"/>
    </source>
</evidence>
<feature type="compositionally biased region" description="Basic residues" evidence="1">
    <location>
        <begin position="228"/>
        <end position="252"/>
    </location>
</feature>
<dbReference type="InterPro" id="IPR036872">
    <property type="entry name" value="CH_dom_sf"/>
</dbReference>
<dbReference type="EMBL" id="JAOPHQ010000858">
    <property type="protein sequence ID" value="KAK0153247.1"/>
    <property type="molecule type" value="Genomic_DNA"/>
</dbReference>
<dbReference type="GO" id="GO:0008017">
    <property type="term" value="F:microtubule binding"/>
    <property type="evidence" value="ECO:0007669"/>
    <property type="project" value="InterPro"/>
</dbReference>
<name>A0AA47PBE6_MERPO</name>
<dbReference type="Proteomes" id="UP001174136">
    <property type="component" value="Unassembled WGS sequence"/>
</dbReference>
<feature type="region of interest" description="Disordered" evidence="1">
    <location>
        <begin position="302"/>
        <end position="335"/>
    </location>
</feature>
<accession>A0AA47PBE6</accession>
<evidence type="ECO:0000313" key="2">
    <source>
        <dbReference type="EMBL" id="KAK0153247.1"/>
    </source>
</evidence>
<reference evidence="2" key="1">
    <citation type="journal article" date="2023" name="Front. Mar. Sci.">
        <title>A new Merluccius polli reference genome to investigate the effects of global change in West African waters.</title>
        <authorList>
            <person name="Mateo J.L."/>
            <person name="Blanco-Fernandez C."/>
            <person name="Garcia-Vazquez E."/>
            <person name="Machado-Schiaffino G."/>
        </authorList>
    </citation>
    <scope>NUCLEOTIDE SEQUENCE</scope>
    <source>
        <strain evidence="2">C29</strain>
        <tissue evidence="2">Fin</tissue>
    </source>
</reference>
<dbReference type="AlphaFoldDB" id="A0AA47PBE6"/>
<gene>
    <name evidence="2" type="primary">Mapre3_4</name>
    <name evidence="2" type="ORF">N1851_005075</name>
</gene>
<keyword evidence="3" id="KW-1185">Reference proteome</keyword>
<protein>
    <submittedName>
        <fullName evidence="2">Microtubule-associated protein RP/EB family member 3</fullName>
    </submittedName>
</protein>
<dbReference type="InterPro" id="IPR027328">
    <property type="entry name" value="MAPRE"/>
</dbReference>
<comment type="caution">
    <text evidence="2">The sequence shown here is derived from an EMBL/GenBank/DDBJ whole genome shotgun (WGS) entry which is preliminary data.</text>
</comment>
<feature type="compositionally biased region" description="Basic and acidic residues" evidence="1">
    <location>
        <begin position="326"/>
        <end position="335"/>
    </location>
</feature>
<dbReference type="SUPFAM" id="SSF47576">
    <property type="entry name" value="Calponin-homology domain, CH-domain"/>
    <property type="match status" value="1"/>
</dbReference>
<sequence>MSVNVQSPITELNGNELLAWLNISLQTHFTKVEQICTDGKMVQAEQMLRCHDRALFVVMAGLSCGPRSLMHHRCAVSPSPRVLSVGPGAAAFCQLMDWLFPGSLVLDAVRCQSTEKLDAVYNYRLLQTAFKKVGLTGNVPVEALLNMDVPACLKFLQWFKSFFDRNTTGRQYDALKARKGRSMGPPAPTETIEKPETETVKMNDEAQDRLNTPTKVLVKTNAKVQDRPKRRMRMSVKKKMSVKTKKVSKKASVKGQRAQGQPKRPTKTIVKRMVKARDRRKRAANEIPLQYGEIVVTISDDDGGMEEDAEVNGESRNGEETEEEEGSKKHWEQREEGVPRCTETIKNLIKKYMLALGKEAEPVVSYLLSPKYISDLVLACSHTPYCLYLYFGVELGDGLKATVILVGYYDQSSGVEELKLLDARLSPEMNKSALDKLDSHRLIAILKIFGLSLYNLAVFYCDSPDPAVSMELERRLRDFRPGLVSLCSLPGLAGRACRDGLQAAFGQVAELVKDLNHHFSNCSSPPSTPLREMLACARHYQPSIPITAQCLFISHMLRKMAHIWQDLEDYFESLAPSHAVQQICGMLKSTDVRLGALFLSQALQPLCAFQEAHQSGSAELSGQLQLMAALSHAFAARILKTSAVDVYLTRRDPEMLRNVKLLQPDWELQVSPLVSEYLLGLSGSEALDTWEWKMFLGNVVAFSRAVLESLGESTPDQLGYASLQNMGLLLTLPQSGKDLKSRGWLLRKLCMNLGLSSPGSQECSTLTTYIDHWLQFESEQKKENETEVQSKNGEEKGWVKVLGLIKKGSLLRTLLQILLALPRCLNRDKVFAKVSLNRDKVFAKSCLNRDKVFVKVSLNRDKVFAKVSLNRDKVFAKSCLNMDTVFAKSCLNMDTVFAKVTWR</sequence>
<feature type="region of interest" description="Disordered" evidence="1">
    <location>
        <begin position="222"/>
        <end position="266"/>
    </location>
</feature>
<organism evidence="2 3">
    <name type="scientific">Merluccius polli</name>
    <name type="common">Benguela hake</name>
    <name type="synonym">Merluccius cadenati</name>
    <dbReference type="NCBI Taxonomy" id="89951"/>
    <lineage>
        <taxon>Eukaryota</taxon>
        <taxon>Metazoa</taxon>
        <taxon>Chordata</taxon>
        <taxon>Craniata</taxon>
        <taxon>Vertebrata</taxon>
        <taxon>Euteleostomi</taxon>
        <taxon>Actinopterygii</taxon>
        <taxon>Neopterygii</taxon>
        <taxon>Teleostei</taxon>
        <taxon>Neoteleostei</taxon>
        <taxon>Acanthomorphata</taxon>
        <taxon>Zeiogadaria</taxon>
        <taxon>Gadariae</taxon>
        <taxon>Gadiformes</taxon>
        <taxon>Gadoidei</taxon>
        <taxon>Merlucciidae</taxon>
        <taxon>Merluccius</taxon>
    </lineage>
</organism>
<proteinExistence type="predicted"/>
<evidence type="ECO:0000256" key="1">
    <source>
        <dbReference type="SAM" id="MobiDB-lite"/>
    </source>
</evidence>